<evidence type="ECO:0000313" key="2">
    <source>
        <dbReference type="Proteomes" id="UP001168552"/>
    </source>
</evidence>
<protein>
    <recommendedName>
        <fullName evidence="3">Glycosyltransferase family 2 protein</fullName>
    </recommendedName>
</protein>
<gene>
    <name evidence="1" type="ORF">QWY31_04545</name>
</gene>
<evidence type="ECO:0000313" key="1">
    <source>
        <dbReference type="EMBL" id="MDN4164757.1"/>
    </source>
</evidence>
<dbReference type="RefSeq" id="WP_320003284.1">
    <property type="nucleotide sequence ID" value="NZ_JAUHJS010000002.1"/>
</dbReference>
<comment type="caution">
    <text evidence="1">The sequence shown here is derived from an EMBL/GenBank/DDBJ whole genome shotgun (WGS) entry which is preliminary data.</text>
</comment>
<keyword evidence="2" id="KW-1185">Reference proteome</keyword>
<reference evidence="1" key="1">
    <citation type="submission" date="2023-06" db="EMBL/GenBank/DDBJ databases">
        <title>Cytophagales bacterium Strain LB-30, isolated from soil.</title>
        <authorList>
            <person name="Liu B."/>
        </authorList>
    </citation>
    <scope>NUCLEOTIDE SEQUENCE</scope>
    <source>
        <strain evidence="1">LB-30</strain>
    </source>
</reference>
<dbReference type="EMBL" id="JAUHJS010000002">
    <property type="protein sequence ID" value="MDN4164757.1"/>
    <property type="molecule type" value="Genomic_DNA"/>
</dbReference>
<organism evidence="1 2">
    <name type="scientific">Shiella aurantiaca</name>
    <dbReference type="NCBI Taxonomy" id="3058365"/>
    <lineage>
        <taxon>Bacteria</taxon>
        <taxon>Pseudomonadati</taxon>
        <taxon>Bacteroidota</taxon>
        <taxon>Cytophagia</taxon>
        <taxon>Cytophagales</taxon>
        <taxon>Shiellaceae</taxon>
        <taxon>Shiella</taxon>
    </lineage>
</organism>
<name>A0ABT8F2S9_9BACT</name>
<dbReference type="InterPro" id="IPR029044">
    <property type="entry name" value="Nucleotide-diphossugar_trans"/>
</dbReference>
<evidence type="ECO:0008006" key="3">
    <source>
        <dbReference type="Google" id="ProtNLM"/>
    </source>
</evidence>
<accession>A0ABT8F2S9</accession>
<proteinExistence type="predicted"/>
<sequence length="335" mass="40011">MKALICLTHYERLDYLRKFSPSYYNYCFLDNRFDFLVAIDGSAYPLIEFCKENHIPYMYSDIAEGVGINKNRVLNTFTGYDFYFFIDDDVELINHEVFMEIILFAQESNFQHISLGEDCRFFGNRKDVVINNFDIAFSDFGSGAFNFFTSIGLKTVGGFHSEFAKYKRYGHTEHSRRFSLNGLSKSSFVYIKSLSDNFIWHNPKGDKPLIEETNDKISIVEKTIMEEKLLFYPFITFSKFYTFKYDYPEWLPLRRPYVSPFLSFKEEREIVAIHSLIKSKESIKIKKYSRSYFFLFKYLFYSFPFIRYKKVPVAIFFNFLLKEKTLLKELENLRF</sequence>
<dbReference type="Proteomes" id="UP001168552">
    <property type="component" value="Unassembled WGS sequence"/>
</dbReference>
<dbReference type="SUPFAM" id="SSF53448">
    <property type="entry name" value="Nucleotide-diphospho-sugar transferases"/>
    <property type="match status" value="1"/>
</dbReference>